<dbReference type="InterPro" id="IPR050624">
    <property type="entry name" value="HTH-type_Tx_Regulator"/>
</dbReference>
<dbReference type="GO" id="GO:0003677">
    <property type="term" value="F:DNA binding"/>
    <property type="evidence" value="ECO:0007669"/>
    <property type="project" value="UniProtKB-UniRule"/>
</dbReference>
<dbReference type="Gene3D" id="1.10.10.60">
    <property type="entry name" value="Homeodomain-like"/>
    <property type="match status" value="1"/>
</dbReference>
<feature type="DNA-binding region" description="H-T-H motif" evidence="2">
    <location>
        <begin position="33"/>
        <end position="52"/>
    </location>
</feature>
<dbReference type="SUPFAM" id="SSF48498">
    <property type="entry name" value="Tetracyclin repressor-like, C-terminal domain"/>
    <property type="match status" value="1"/>
</dbReference>
<dbReference type="InterPro" id="IPR009057">
    <property type="entry name" value="Homeodomain-like_sf"/>
</dbReference>
<feature type="domain" description="HTH tetR-type" evidence="3">
    <location>
        <begin position="10"/>
        <end position="70"/>
    </location>
</feature>
<dbReference type="Proteomes" id="UP000568839">
    <property type="component" value="Unassembled WGS sequence"/>
</dbReference>
<accession>A0A841Q020</accession>
<dbReference type="InterPro" id="IPR041490">
    <property type="entry name" value="KstR2_TetR_C"/>
</dbReference>
<evidence type="ECO:0000256" key="2">
    <source>
        <dbReference type="PROSITE-ProRule" id="PRU00335"/>
    </source>
</evidence>
<evidence type="ECO:0000256" key="1">
    <source>
        <dbReference type="ARBA" id="ARBA00023125"/>
    </source>
</evidence>
<dbReference type="InterPro" id="IPR036271">
    <property type="entry name" value="Tet_transcr_reg_TetR-rel_C_sf"/>
</dbReference>
<reference evidence="4 5" key="1">
    <citation type="submission" date="2020-08" db="EMBL/GenBank/DDBJ databases">
        <title>Genomic Encyclopedia of Type Strains, Phase IV (KMG-IV): sequencing the most valuable type-strain genomes for metagenomic binning, comparative biology and taxonomic classification.</title>
        <authorList>
            <person name="Goeker M."/>
        </authorList>
    </citation>
    <scope>NUCLEOTIDE SEQUENCE [LARGE SCALE GENOMIC DNA]</scope>
    <source>
        <strain evidence="4 5">DSM 21769</strain>
    </source>
</reference>
<dbReference type="PROSITE" id="PS01081">
    <property type="entry name" value="HTH_TETR_1"/>
    <property type="match status" value="1"/>
</dbReference>
<dbReference type="SUPFAM" id="SSF46689">
    <property type="entry name" value="Homeodomain-like"/>
    <property type="match status" value="1"/>
</dbReference>
<dbReference type="AlphaFoldDB" id="A0A841Q020"/>
<dbReference type="InterPro" id="IPR023772">
    <property type="entry name" value="DNA-bd_HTH_TetR-type_CS"/>
</dbReference>
<name>A0A841Q020_9BACL</name>
<dbReference type="EMBL" id="JACHHJ010000001">
    <property type="protein sequence ID" value="MBB6448548.1"/>
    <property type="molecule type" value="Genomic_DNA"/>
</dbReference>
<dbReference type="InterPro" id="IPR001647">
    <property type="entry name" value="HTH_TetR"/>
</dbReference>
<dbReference type="PRINTS" id="PR00455">
    <property type="entry name" value="HTHTETR"/>
</dbReference>
<sequence>MSTLRKQKASKKKADILRSTLNILSKKGYHGTTVEEVAAELMLTKGSVYYYFKSKEELIYQCNRLVLEESIEKVKATSNEHESASAKLWKAMQSHIEYAIQEKTLFMMMFQPETTFSGERLAEIVDLRDCYESYFDTFLKDGITEGDFVSLDQKISRMIILGSMNWVVEWFTHRGEKSSSEVAGTMSDYLLRMVRKGEGNAGSSDR</sequence>
<keyword evidence="1 2" id="KW-0238">DNA-binding</keyword>
<dbReference type="PANTHER" id="PTHR43479">
    <property type="entry name" value="ACREF/ENVCD OPERON REPRESSOR-RELATED"/>
    <property type="match status" value="1"/>
</dbReference>
<organism evidence="4 5">
    <name type="scientific">Geomicrobium halophilum</name>
    <dbReference type="NCBI Taxonomy" id="549000"/>
    <lineage>
        <taxon>Bacteria</taxon>
        <taxon>Bacillati</taxon>
        <taxon>Bacillota</taxon>
        <taxon>Bacilli</taxon>
        <taxon>Bacillales</taxon>
        <taxon>Geomicrobium</taxon>
    </lineage>
</organism>
<dbReference type="Pfam" id="PF00440">
    <property type="entry name" value="TetR_N"/>
    <property type="match status" value="1"/>
</dbReference>
<protein>
    <submittedName>
        <fullName evidence="4">AcrR family transcriptional regulator</fullName>
    </submittedName>
</protein>
<dbReference type="PANTHER" id="PTHR43479:SF11">
    <property type="entry name" value="ACREF_ENVCD OPERON REPRESSOR-RELATED"/>
    <property type="match status" value="1"/>
</dbReference>
<dbReference type="RefSeq" id="WP_184402530.1">
    <property type="nucleotide sequence ID" value="NZ_JACHHJ010000001.1"/>
</dbReference>
<evidence type="ECO:0000313" key="4">
    <source>
        <dbReference type="EMBL" id="MBB6448548.1"/>
    </source>
</evidence>
<dbReference type="PROSITE" id="PS50977">
    <property type="entry name" value="HTH_TETR_2"/>
    <property type="match status" value="1"/>
</dbReference>
<evidence type="ECO:0000313" key="5">
    <source>
        <dbReference type="Proteomes" id="UP000568839"/>
    </source>
</evidence>
<keyword evidence="5" id="KW-1185">Reference proteome</keyword>
<gene>
    <name evidence="4" type="ORF">HNR44_000497</name>
</gene>
<dbReference type="Pfam" id="PF17932">
    <property type="entry name" value="TetR_C_24"/>
    <property type="match status" value="1"/>
</dbReference>
<evidence type="ECO:0000259" key="3">
    <source>
        <dbReference type="PROSITE" id="PS50977"/>
    </source>
</evidence>
<dbReference type="Gene3D" id="1.10.357.10">
    <property type="entry name" value="Tetracycline Repressor, domain 2"/>
    <property type="match status" value="1"/>
</dbReference>
<comment type="caution">
    <text evidence="4">The sequence shown here is derived from an EMBL/GenBank/DDBJ whole genome shotgun (WGS) entry which is preliminary data.</text>
</comment>
<proteinExistence type="predicted"/>